<keyword evidence="3" id="KW-1185">Reference proteome</keyword>
<evidence type="ECO:0000313" key="2">
    <source>
        <dbReference type="EMBL" id="TCP54934.1"/>
    </source>
</evidence>
<dbReference type="SUPFAM" id="SSF47413">
    <property type="entry name" value="lambda repressor-like DNA-binding domains"/>
    <property type="match status" value="1"/>
</dbReference>
<dbReference type="RefSeq" id="WP_132876330.1">
    <property type="nucleotide sequence ID" value="NZ_SLXQ01000002.1"/>
</dbReference>
<dbReference type="Pfam" id="PF13560">
    <property type="entry name" value="HTH_31"/>
    <property type="match status" value="1"/>
</dbReference>
<gene>
    <name evidence="2" type="ORF">EV191_102144</name>
</gene>
<reference evidence="2 3" key="1">
    <citation type="submission" date="2019-03" db="EMBL/GenBank/DDBJ databases">
        <title>Genomic Encyclopedia of Type Strains, Phase IV (KMG-IV): sequencing the most valuable type-strain genomes for metagenomic binning, comparative biology and taxonomic classification.</title>
        <authorList>
            <person name="Goeker M."/>
        </authorList>
    </citation>
    <scope>NUCLEOTIDE SEQUENCE [LARGE SCALE GENOMIC DNA]</scope>
    <source>
        <strain evidence="2 3">DSM 45765</strain>
    </source>
</reference>
<name>A0A4R2QZV7_9PSEU</name>
<proteinExistence type="predicted"/>
<accession>A0A4R2QZV7</accession>
<dbReference type="Gene3D" id="1.10.260.40">
    <property type="entry name" value="lambda repressor-like DNA-binding domains"/>
    <property type="match status" value="1"/>
</dbReference>
<dbReference type="OrthoDB" id="3634701at2"/>
<feature type="domain" description="DUF5753" evidence="1">
    <location>
        <begin position="96"/>
        <end position="273"/>
    </location>
</feature>
<dbReference type="Pfam" id="PF19054">
    <property type="entry name" value="DUF5753"/>
    <property type="match status" value="1"/>
</dbReference>
<dbReference type="EMBL" id="SLXQ01000002">
    <property type="protein sequence ID" value="TCP54934.1"/>
    <property type="molecule type" value="Genomic_DNA"/>
</dbReference>
<sequence length="287" mass="31917">MARPSLRRRRLAGALRGLREAAKLDTRQAAERAGWSQGKVHTIETMKVGINGDDTHVLCKVYGADQPTIDALVRLAREARRKGWWHVYDDEVLDQFADFIELEEDARRVCEFEADVIPGALQTEGYASAVIGRVSPAIDGETIAQRVAVRMQRQERILASDTELQVVIDEAAILRPVGGRVVMAEQLDHLISVAARPRVSVQVLPLDVKGHAAMGLPFTLISLRDGAEYVYRDSARGGSYSEEPQDIEAYRRLWAGVQVMALDLDRSSTILERTADQHRSATNDDHP</sequence>
<dbReference type="InterPro" id="IPR043917">
    <property type="entry name" value="DUF5753"/>
</dbReference>
<dbReference type="InterPro" id="IPR010982">
    <property type="entry name" value="Lambda_DNA-bd_dom_sf"/>
</dbReference>
<comment type="caution">
    <text evidence="2">The sequence shown here is derived from an EMBL/GenBank/DDBJ whole genome shotgun (WGS) entry which is preliminary data.</text>
</comment>
<evidence type="ECO:0000313" key="3">
    <source>
        <dbReference type="Proteomes" id="UP000294911"/>
    </source>
</evidence>
<protein>
    <submittedName>
        <fullName evidence="2">Helix-turn-helix protein</fullName>
    </submittedName>
</protein>
<evidence type="ECO:0000259" key="1">
    <source>
        <dbReference type="Pfam" id="PF19054"/>
    </source>
</evidence>
<organism evidence="2 3">
    <name type="scientific">Tamaricihabitans halophyticus</name>
    <dbReference type="NCBI Taxonomy" id="1262583"/>
    <lineage>
        <taxon>Bacteria</taxon>
        <taxon>Bacillati</taxon>
        <taxon>Actinomycetota</taxon>
        <taxon>Actinomycetes</taxon>
        <taxon>Pseudonocardiales</taxon>
        <taxon>Pseudonocardiaceae</taxon>
        <taxon>Tamaricihabitans</taxon>
    </lineage>
</organism>
<dbReference type="AlphaFoldDB" id="A0A4R2QZV7"/>
<dbReference type="GO" id="GO:0003677">
    <property type="term" value="F:DNA binding"/>
    <property type="evidence" value="ECO:0007669"/>
    <property type="project" value="InterPro"/>
</dbReference>
<dbReference type="Proteomes" id="UP000294911">
    <property type="component" value="Unassembled WGS sequence"/>
</dbReference>